<dbReference type="EMBL" id="NBSK02000002">
    <property type="protein sequence ID" value="KAJ0221658.1"/>
    <property type="molecule type" value="Genomic_DNA"/>
</dbReference>
<dbReference type="AlphaFoldDB" id="A0A9R1WD33"/>
<gene>
    <name evidence="1" type="ORF">LSAT_V11C200058370</name>
</gene>
<name>A0A9R1WD33_LACSA</name>
<keyword evidence="2" id="KW-1185">Reference proteome</keyword>
<evidence type="ECO:0000313" key="2">
    <source>
        <dbReference type="Proteomes" id="UP000235145"/>
    </source>
</evidence>
<sequence>MEDTLSLVVIVITVDAGDVDTAAPMEVLSGGTKQANVANNEEHIPFTKRKRKMTSEVLEHFHDVKLEDGTGMCKCIHWKEKIINLKKELPHRCLGML</sequence>
<organism evidence="1 2">
    <name type="scientific">Lactuca sativa</name>
    <name type="common">Garden lettuce</name>
    <dbReference type="NCBI Taxonomy" id="4236"/>
    <lineage>
        <taxon>Eukaryota</taxon>
        <taxon>Viridiplantae</taxon>
        <taxon>Streptophyta</taxon>
        <taxon>Embryophyta</taxon>
        <taxon>Tracheophyta</taxon>
        <taxon>Spermatophyta</taxon>
        <taxon>Magnoliopsida</taxon>
        <taxon>eudicotyledons</taxon>
        <taxon>Gunneridae</taxon>
        <taxon>Pentapetalae</taxon>
        <taxon>asterids</taxon>
        <taxon>campanulids</taxon>
        <taxon>Asterales</taxon>
        <taxon>Asteraceae</taxon>
        <taxon>Cichorioideae</taxon>
        <taxon>Cichorieae</taxon>
        <taxon>Lactucinae</taxon>
        <taxon>Lactuca</taxon>
    </lineage>
</organism>
<dbReference type="Proteomes" id="UP000235145">
    <property type="component" value="Unassembled WGS sequence"/>
</dbReference>
<reference evidence="1 2" key="1">
    <citation type="journal article" date="2017" name="Nat. Commun.">
        <title>Genome assembly with in vitro proximity ligation data and whole-genome triplication in lettuce.</title>
        <authorList>
            <person name="Reyes-Chin-Wo S."/>
            <person name="Wang Z."/>
            <person name="Yang X."/>
            <person name="Kozik A."/>
            <person name="Arikit S."/>
            <person name="Song C."/>
            <person name="Xia L."/>
            <person name="Froenicke L."/>
            <person name="Lavelle D.O."/>
            <person name="Truco M.J."/>
            <person name="Xia R."/>
            <person name="Zhu S."/>
            <person name="Xu C."/>
            <person name="Xu H."/>
            <person name="Xu X."/>
            <person name="Cox K."/>
            <person name="Korf I."/>
            <person name="Meyers B.C."/>
            <person name="Michelmore R.W."/>
        </authorList>
    </citation>
    <scope>NUCLEOTIDE SEQUENCE [LARGE SCALE GENOMIC DNA]</scope>
    <source>
        <strain evidence="2">cv. Salinas</strain>
        <tissue evidence="1">Seedlings</tissue>
    </source>
</reference>
<comment type="caution">
    <text evidence="1">The sequence shown here is derived from an EMBL/GenBank/DDBJ whole genome shotgun (WGS) entry which is preliminary data.</text>
</comment>
<accession>A0A9R1WD33</accession>
<evidence type="ECO:0000313" key="1">
    <source>
        <dbReference type="EMBL" id="KAJ0221658.1"/>
    </source>
</evidence>
<proteinExistence type="predicted"/>
<protein>
    <submittedName>
        <fullName evidence="1">Uncharacterized protein</fullName>
    </submittedName>
</protein>